<feature type="region of interest" description="Disordered" evidence="1">
    <location>
        <begin position="175"/>
        <end position="198"/>
    </location>
</feature>
<accession>A0AAW1J4Z3</accession>
<comment type="caution">
    <text evidence="2">The sequence shown here is derived from an EMBL/GenBank/DDBJ whole genome shotgun (WGS) entry which is preliminary data.</text>
</comment>
<dbReference type="Proteomes" id="UP001443914">
    <property type="component" value="Unassembled WGS sequence"/>
</dbReference>
<keyword evidence="3" id="KW-1185">Reference proteome</keyword>
<feature type="compositionally biased region" description="Low complexity" evidence="1">
    <location>
        <begin position="189"/>
        <end position="198"/>
    </location>
</feature>
<gene>
    <name evidence="2" type="ORF">RND81_08G051700</name>
</gene>
<protein>
    <submittedName>
        <fullName evidence="2">Uncharacterized protein</fullName>
    </submittedName>
</protein>
<evidence type="ECO:0000313" key="2">
    <source>
        <dbReference type="EMBL" id="KAK9697654.1"/>
    </source>
</evidence>
<name>A0AAW1J4Z3_SAPOF</name>
<proteinExistence type="predicted"/>
<sequence length="339" mass="37815">MADEINNEQMQQLQEKLDAMAALLAQATASHQVQLSQMEQRFKDEAKRSNKKTQAMEDRLTETKGYSIHAENVYVLPNIKDAFPSSPIIPYAPEINGIWFTDEEDEWPPKPEVNKINYTAVPRKYGKKKNKKGKGKNNAPNEVSYLTRSRKAQANPWVYEEDTEVIPNKDKVKAVAEEATPATPPPTADTPSASTADAIPPSKVVEDVLHKQFLKTKADITIWQLLRDSEEHRNAFFEALKNVKTNSEPSPTQVVGHISTDLLPGAITFSDADLPSFGFEHNLALYIDVECLRKSLPVTLIDNGSAVNVLPLNTPYLLGLKDQDFIPCNEGVRAFDGSR</sequence>
<evidence type="ECO:0000313" key="3">
    <source>
        <dbReference type="Proteomes" id="UP001443914"/>
    </source>
</evidence>
<reference evidence="2" key="1">
    <citation type="submission" date="2024-03" db="EMBL/GenBank/DDBJ databases">
        <title>WGS assembly of Saponaria officinalis var. Norfolk2.</title>
        <authorList>
            <person name="Jenkins J."/>
            <person name="Shu S."/>
            <person name="Grimwood J."/>
            <person name="Barry K."/>
            <person name="Goodstein D."/>
            <person name="Schmutz J."/>
            <person name="Leebens-Mack J."/>
            <person name="Osbourn A."/>
        </authorList>
    </citation>
    <scope>NUCLEOTIDE SEQUENCE [LARGE SCALE GENOMIC DNA]</scope>
    <source>
        <strain evidence="2">JIC</strain>
    </source>
</reference>
<organism evidence="2 3">
    <name type="scientific">Saponaria officinalis</name>
    <name type="common">Common soapwort</name>
    <name type="synonym">Lychnis saponaria</name>
    <dbReference type="NCBI Taxonomy" id="3572"/>
    <lineage>
        <taxon>Eukaryota</taxon>
        <taxon>Viridiplantae</taxon>
        <taxon>Streptophyta</taxon>
        <taxon>Embryophyta</taxon>
        <taxon>Tracheophyta</taxon>
        <taxon>Spermatophyta</taxon>
        <taxon>Magnoliopsida</taxon>
        <taxon>eudicotyledons</taxon>
        <taxon>Gunneridae</taxon>
        <taxon>Pentapetalae</taxon>
        <taxon>Caryophyllales</taxon>
        <taxon>Caryophyllaceae</taxon>
        <taxon>Caryophylleae</taxon>
        <taxon>Saponaria</taxon>
    </lineage>
</organism>
<dbReference type="AlphaFoldDB" id="A0AAW1J4Z3"/>
<dbReference type="EMBL" id="JBDFQZ010000008">
    <property type="protein sequence ID" value="KAK9697654.1"/>
    <property type="molecule type" value="Genomic_DNA"/>
</dbReference>
<evidence type="ECO:0000256" key="1">
    <source>
        <dbReference type="SAM" id="MobiDB-lite"/>
    </source>
</evidence>